<evidence type="ECO:0000313" key="3">
    <source>
        <dbReference type="EMBL" id="SHG48855.1"/>
    </source>
</evidence>
<feature type="coiled-coil region" evidence="1">
    <location>
        <begin position="99"/>
        <end position="126"/>
    </location>
</feature>
<evidence type="ECO:0000256" key="2">
    <source>
        <dbReference type="SAM" id="MobiDB-lite"/>
    </source>
</evidence>
<feature type="region of interest" description="Disordered" evidence="2">
    <location>
        <begin position="1"/>
        <end position="32"/>
    </location>
</feature>
<dbReference type="Gene3D" id="1.10.287.1060">
    <property type="entry name" value="ESAT-6-like"/>
    <property type="match status" value="1"/>
</dbReference>
<dbReference type="EMBL" id="FQVN01000009">
    <property type="protein sequence ID" value="SHG48855.1"/>
    <property type="molecule type" value="Genomic_DNA"/>
</dbReference>
<proteinExistence type="predicted"/>
<dbReference type="STRING" id="2017.SAMN05444320_109173"/>
<evidence type="ECO:0000313" key="4">
    <source>
        <dbReference type="Proteomes" id="UP000184501"/>
    </source>
</evidence>
<organism evidence="3 4">
    <name type="scientific">Streptoalloteichus hindustanus</name>
    <dbReference type="NCBI Taxonomy" id="2017"/>
    <lineage>
        <taxon>Bacteria</taxon>
        <taxon>Bacillati</taxon>
        <taxon>Actinomycetota</taxon>
        <taxon>Actinomycetes</taxon>
        <taxon>Pseudonocardiales</taxon>
        <taxon>Pseudonocardiaceae</taxon>
        <taxon>Streptoalloteichus</taxon>
    </lineage>
</organism>
<keyword evidence="1" id="KW-0175">Coiled coil</keyword>
<protein>
    <recommendedName>
        <fullName evidence="5">PE family protein</fullName>
    </recommendedName>
</protein>
<name>A0A1M5K7S0_STRHI</name>
<dbReference type="AlphaFoldDB" id="A0A1M5K7S0"/>
<evidence type="ECO:0000256" key="1">
    <source>
        <dbReference type="SAM" id="Coils"/>
    </source>
</evidence>
<dbReference type="Proteomes" id="UP000184501">
    <property type="component" value="Unassembled WGS sequence"/>
</dbReference>
<reference evidence="3 4" key="1">
    <citation type="submission" date="2016-11" db="EMBL/GenBank/DDBJ databases">
        <authorList>
            <person name="Jaros S."/>
            <person name="Januszkiewicz K."/>
            <person name="Wedrychowicz H."/>
        </authorList>
    </citation>
    <scope>NUCLEOTIDE SEQUENCE [LARGE SCALE GENOMIC DNA]</scope>
    <source>
        <strain evidence="3 4">DSM 44523</strain>
    </source>
</reference>
<feature type="compositionally biased region" description="Low complexity" evidence="2">
    <location>
        <begin position="14"/>
        <end position="25"/>
    </location>
</feature>
<gene>
    <name evidence="3" type="ORF">SAMN05444320_109173</name>
</gene>
<accession>A0A1M5K7S0</accession>
<keyword evidence="4" id="KW-1185">Reference proteome</keyword>
<feature type="compositionally biased region" description="Pro residues" evidence="2">
    <location>
        <begin position="1"/>
        <end position="13"/>
    </location>
</feature>
<sequence>MPTSPAPTSPTPTGPTSTGAVPTTGQQSPLANTLRVEPSSIPELRRAFESALNRLDPQVDMAITDLRIRPWAGDPVSAEAATRFNDASVDSGEGALHALQSYQRQLKAAADALRDAEAQYRATEGDNAALWGKKHR</sequence>
<evidence type="ECO:0008006" key="5">
    <source>
        <dbReference type="Google" id="ProtNLM"/>
    </source>
</evidence>